<proteinExistence type="predicted"/>
<gene>
    <name evidence="2" type="ORF">EHSB41UT_03048</name>
</gene>
<protein>
    <submittedName>
        <fullName evidence="2">MOSC domain protein</fullName>
    </submittedName>
</protein>
<reference evidence="2 3" key="1">
    <citation type="submission" date="2017-03" db="EMBL/GenBank/DDBJ databases">
        <authorList>
            <person name="Afonso C.L."/>
            <person name="Miller P.J."/>
            <person name="Scott M.A."/>
            <person name="Spackman E."/>
            <person name="Goraichik I."/>
            <person name="Dimitrov K.M."/>
            <person name="Suarez D.L."/>
            <person name="Swayne D.E."/>
        </authorList>
    </citation>
    <scope>NUCLEOTIDE SEQUENCE [LARGE SCALE GENOMIC DNA]</scope>
    <source>
        <strain evidence="2">SB41UT1</strain>
    </source>
</reference>
<evidence type="ECO:0000313" key="3">
    <source>
        <dbReference type="Proteomes" id="UP000196573"/>
    </source>
</evidence>
<dbReference type="GO" id="GO:0030151">
    <property type="term" value="F:molybdenum ion binding"/>
    <property type="evidence" value="ECO:0007669"/>
    <property type="project" value="InterPro"/>
</dbReference>
<dbReference type="Pfam" id="PF03473">
    <property type="entry name" value="MOSC"/>
    <property type="match status" value="1"/>
</dbReference>
<dbReference type="PANTHER" id="PTHR14237">
    <property type="entry name" value="MOLYBDOPTERIN COFACTOR SULFURASE MOSC"/>
    <property type="match status" value="1"/>
</dbReference>
<feature type="domain" description="MOSC" evidence="1">
    <location>
        <begin position="140"/>
        <end position="280"/>
    </location>
</feature>
<dbReference type="PROSITE" id="PS51340">
    <property type="entry name" value="MOSC"/>
    <property type="match status" value="1"/>
</dbReference>
<dbReference type="GO" id="GO:0003824">
    <property type="term" value="F:catalytic activity"/>
    <property type="evidence" value="ECO:0007669"/>
    <property type="project" value="InterPro"/>
</dbReference>
<dbReference type="Proteomes" id="UP000196573">
    <property type="component" value="Unassembled WGS sequence"/>
</dbReference>
<dbReference type="EMBL" id="FWPT01000007">
    <property type="protein sequence ID" value="SMA49098.1"/>
    <property type="molecule type" value="Genomic_DNA"/>
</dbReference>
<dbReference type="InterPro" id="IPR011037">
    <property type="entry name" value="Pyrv_Knase-like_insert_dom_sf"/>
</dbReference>
<accession>A0A1X7AM97</accession>
<sequence length="281" mass="30736">MSSNSSSALAGLSEKTSGPVVSQLAVYPVKSLAQYTASSFQVDSFGFAGDRRWMVVKSQDGSFITGRAHPAIVLLRALIGADGLTLISPHGDQVQVPYPVSDQRVMATVWGDTCAAIDAGDEAAHWLSAYLKEDCRLVYMPESTHRQVDPRYAEQGMRTGFADGFPFLLISEASLELLNSKLEQPITMNRFRPNIVVSGCEPHEEDSWKRIRIGDIEFSLVKNCTRCVFTTVDPATGEKGTEPLKTLAGYRRAEKGIIFGQNMVHHGVGQIDLGMPVEILE</sequence>
<name>A0A1X7AM97_9GAMM</name>
<keyword evidence="3" id="KW-1185">Reference proteome</keyword>
<dbReference type="GO" id="GO:0030170">
    <property type="term" value="F:pyridoxal phosphate binding"/>
    <property type="evidence" value="ECO:0007669"/>
    <property type="project" value="InterPro"/>
</dbReference>
<dbReference type="OrthoDB" id="581532at2"/>
<evidence type="ECO:0000313" key="2">
    <source>
        <dbReference type="EMBL" id="SMA49098.1"/>
    </source>
</evidence>
<dbReference type="SUPFAM" id="SSF50800">
    <property type="entry name" value="PK beta-barrel domain-like"/>
    <property type="match status" value="1"/>
</dbReference>
<dbReference type="InterPro" id="IPR005303">
    <property type="entry name" value="MOCOS_middle"/>
</dbReference>
<evidence type="ECO:0000259" key="1">
    <source>
        <dbReference type="PROSITE" id="PS51340"/>
    </source>
</evidence>
<organism evidence="2 3">
    <name type="scientific">Parendozoicomonas haliclonae</name>
    <dbReference type="NCBI Taxonomy" id="1960125"/>
    <lineage>
        <taxon>Bacteria</taxon>
        <taxon>Pseudomonadati</taxon>
        <taxon>Pseudomonadota</taxon>
        <taxon>Gammaproteobacteria</taxon>
        <taxon>Oceanospirillales</taxon>
        <taxon>Endozoicomonadaceae</taxon>
        <taxon>Parendozoicomonas</taxon>
    </lineage>
</organism>
<dbReference type="RefSeq" id="WP_087111385.1">
    <property type="nucleotide sequence ID" value="NZ_CBCSCN010000007.1"/>
</dbReference>
<dbReference type="InterPro" id="IPR005302">
    <property type="entry name" value="MoCF_Sase_C"/>
</dbReference>
<dbReference type="AlphaFoldDB" id="A0A1X7AM97"/>
<dbReference type="PANTHER" id="PTHR14237:SF19">
    <property type="entry name" value="MITOCHONDRIAL AMIDOXIME REDUCING COMPONENT 1"/>
    <property type="match status" value="1"/>
</dbReference>
<dbReference type="Pfam" id="PF03476">
    <property type="entry name" value="MOSC_N"/>
    <property type="match status" value="1"/>
</dbReference>
<dbReference type="SUPFAM" id="SSF141673">
    <property type="entry name" value="MOSC N-terminal domain-like"/>
    <property type="match status" value="1"/>
</dbReference>